<dbReference type="PATRIC" id="fig|471514.4.peg.3444"/>
<dbReference type="AlphaFoldDB" id="A0A0N8PP27"/>
<feature type="compositionally biased region" description="Low complexity" evidence="1">
    <location>
        <begin position="34"/>
        <end position="55"/>
    </location>
</feature>
<dbReference type="OrthoDB" id="2987636at2"/>
<evidence type="ECO:0000313" key="3">
    <source>
        <dbReference type="Proteomes" id="UP000050482"/>
    </source>
</evidence>
<feature type="region of interest" description="Disordered" evidence="1">
    <location>
        <begin position="32"/>
        <end position="55"/>
    </location>
</feature>
<dbReference type="RefSeq" id="WP_054969749.1">
    <property type="nucleotide sequence ID" value="NZ_LJCO01000056.1"/>
</dbReference>
<accession>A0A0N8PP27</accession>
<gene>
    <name evidence="2" type="ORF">AN477_13785</name>
</gene>
<name>A0A0N8PP27_9BACL</name>
<proteinExistence type="predicted"/>
<sequence length="401" mass="42362">MRKPYTYVFAIISLTTLTVTGCAKHNAKKIPVKTQQNSTNSTSTTSAQNTILSNTTNTTALPTTTEAAPMEIDAMPGGMLSTQWPLKGTNPTNVGTGMFEADYTSSGPTIGGVHWTWPSSDTNPKDYVIVPTTVQGKPYLVWCHLAPQKKLGKPENGSAGYGPNQLQPTGPSQMWMTPWSTKGGSLSNGATLITDDIPPVFSTSGQYVFPANPKDTTPQSLASSAWTGWFQWGHVTHPYTLPAPQSPVEPTVAWPNGLNPAYNGVILGVQTQVLQANQGGAINLYYIDLASHKIVGLASLTNGGGRFSSARTVSGMVFTGSATDLTSNGQTKAAAFVYNEVTGQHTPVEPSVVMSQNNGFGAWVIHGSKIYDANDKLQADLNLPPSVTLEPSAATFGVAAP</sequence>
<comment type="caution">
    <text evidence="2">The sequence shown here is derived from an EMBL/GenBank/DDBJ whole genome shotgun (WGS) entry which is preliminary data.</text>
</comment>
<protein>
    <submittedName>
        <fullName evidence="2">Uncharacterized protein</fullName>
    </submittedName>
</protein>
<evidence type="ECO:0000313" key="2">
    <source>
        <dbReference type="EMBL" id="KPV43157.1"/>
    </source>
</evidence>
<keyword evidence="3" id="KW-1185">Reference proteome</keyword>
<dbReference type="Proteomes" id="UP000050482">
    <property type="component" value="Unassembled WGS sequence"/>
</dbReference>
<dbReference type="PROSITE" id="PS51257">
    <property type="entry name" value="PROKAR_LIPOPROTEIN"/>
    <property type="match status" value="1"/>
</dbReference>
<organism evidence="2 3">
    <name type="scientific">Alicyclobacillus ferrooxydans</name>
    <dbReference type="NCBI Taxonomy" id="471514"/>
    <lineage>
        <taxon>Bacteria</taxon>
        <taxon>Bacillati</taxon>
        <taxon>Bacillota</taxon>
        <taxon>Bacilli</taxon>
        <taxon>Bacillales</taxon>
        <taxon>Alicyclobacillaceae</taxon>
        <taxon>Alicyclobacillus</taxon>
    </lineage>
</organism>
<dbReference type="STRING" id="471514.AN477_13785"/>
<dbReference type="EMBL" id="LJCO01000056">
    <property type="protein sequence ID" value="KPV43157.1"/>
    <property type="molecule type" value="Genomic_DNA"/>
</dbReference>
<evidence type="ECO:0000256" key="1">
    <source>
        <dbReference type="SAM" id="MobiDB-lite"/>
    </source>
</evidence>
<reference evidence="2 3" key="1">
    <citation type="submission" date="2015-09" db="EMBL/GenBank/DDBJ databases">
        <title>Draft genome sequence of Alicyclobacillus ferrooxydans DSM 22381.</title>
        <authorList>
            <person name="Hemp J."/>
        </authorList>
    </citation>
    <scope>NUCLEOTIDE SEQUENCE [LARGE SCALE GENOMIC DNA]</scope>
    <source>
        <strain evidence="2 3">TC-34</strain>
    </source>
</reference>